<keyword evidence="2" id="KW-1185">Reference proteome</keyword>
<reference evidence="1" key="1">
    <citation type="submission" date="2023-01" db="EMBL/GenBank/DDBJ databases">
        <authorList>
            <person name="Van Ghelder C."/>
            <person name="Rancurel C."/>
        </authorList>
    </citation>
    <scope>NUCLEOTIDE SEQUENCE</scope>
    <source>
        <strain evidence="1">CNCM I-4278</strain>
    </source>
</reference>
<evidence type="ECO:0000313" key="1">
    <source>
        <dbReference type="EMBL" id="CAI6284966.1"/>
    </source>
</evidence>
<evidence type="ECO:0000313" key="2">
    <source>
        <dbReference type="Proteomes" id="UP001152607"/>
    </source>
</evidence>
<dbReference type="Proteomes" id="UP001152607">
    <property type="component" value="Unassembled WGS sequence"/>
</dbReference>
<gene>
    <name evidence="1" type="ORF">PDIGIT_LOCUS2263</name>
</gene>
<protein>
    <submittedName>
        <fullName evidence="1">Uncharacterized protein</fullName>
    </submittedName>
</protein>
<accession>A0A9W4U567</accession>
<dbReference type="AlphaFoldDB" id="A0A9W4U567"/>
<sequence length="68" mass="7701">MIKVLLHRVTTSTIPAASIRTLDVQVLNPLETIDYKHEITPQALKTTILSVSMREKKKEYASSPKTHK</sequence>
<organism evidence="1 2">
    <name type="scientific">Periconia digitata</name>
    <dbReference type="NCBI Taxonomy" id="1303443"/>
    <lineage>
        <taxon>Eukaryota</taxon>
        <taxon>Fungi</taxon>
        <taxon>Dikarya</taxon>
        <taxon>Ascomycota</taxon>
        <taxon>Pezizomycotina</taxon>
        <taxon>Dothideomycetes</taxon>
        <taxon>Pleosporomycetidae</taxon>
        <taxon>Pleosporales</taxon>
        <taxon>Massarineae</taxon>
        <taxon>Periconiaceae</taxon>
        <taxon>Periconia</taxon>
    </lineage>
</organism>
<dbReference type="EMBL" id="CAOQHR010000001">
    <property type="protein sequence ID" value="CAI6284966.1"/>
    <property type="molecule type" value="Genomic_DNA"/>
</dbReference>
<comment type="caution">
    <text evidence="1">The sequence shown here is derived from an EMBL/GenBank/DDBJ whole genome shotgun (WGS) entry which is preliminary data.</text>
</comment>
<name>A0A9W4U567_9PLEO</name>
<proteinExistence type="predicted"/>